<protein>
    <recommendedName>
        <fullName evidence="3">Gamma-glutamyltransferase</fullName>
    </recommendedName>
</protein>
<dbReference type="PANTHER" id="PTHR43881:SF1">
    <property type="entry name" value="GAMMA-GLUTAMYLTRANSPEPTIDASE (AFU_ORTHOLOGUE AFUA_4G13580)"/>
    <property type="match status" value="1"/>
</dbReference>
<evidence type="ECO:0008006" key="3">
    <source>
        <dbReference type="Google" id="ProtNLM"/>
    </source>
</evidence>
<dbReference type="RefSeq" id="XP_037141787.1">
    <property type="nucleotide sequence ID" value="XM_037285891.1"/>
</dbReference>
<gene>
    <name evidence="1" type="ORF">HG536_0H04890</name>
</gene>
<dbReference type="Gene3D" id="3.60.20.40">
    <property type="match status" value="1"/>
</dbReference>
<dbReference type="InterPro" id="IPR029055">
    <property type="entry name" value="Ntn_hydrolases_N"/>
</dbReference>
<dbReference type="EMBL" id="CP059253">
    <property type="protein sequence ID" value="QLL35113.1"/>
    <property type="molecule type" value="Genomic_DNA"/>
</dbReference>
<proteinExistence type="predicted"/>
<organism evidence="1 2">
    <name type="scientific">Torulaspora globosa</name>
    <dbReference type="NCBI Taxonomy" id="48254"/>
    <lineage>
        <taxon>Eukaryota</taxon>
        <taxon>Fungi</taxon>
        <taxon>Dikarya</taxon>
        <taxon>Ascomycota</taxon>
        <taxon>Saccharomycotina</taxon>
        <taxon>Saccharomycetes</taxon>
        <taxon>Saccharomycetales</taxon>
        <taxon>Saccharomycetaceae</taxon>
        <taxon>Torulaspora</taxon>
    </lineage>
</organism>
<dbReference type="KEGG" id="tgb:HG536_0H04890"/>
<evidence type="ECO:0000313" key="2">
    <source>
        <dbReference type="Proteomes" id="UP000515788"/>
    </source>
</evidence>
<accession>A0A7G3ZNM7</accession>
<dbReference type="PANTHER" id="PTHR43881">
    <property type="entry name" value="GAMMA-GLUTAMYLTRANSPEPTIDASE (AFU_ORTHOLOGUE AFUA_4G13580)"/>
    <property type="match status" value="1"/>
</dbReference>
<dbReference type="Pfam" id="PF01019">
    <property type="entry name" value="G_glu_transpept"/>
    <property type="match status" value="1"/>
</dbReference>
<dbReference type="AlphaFoldDB" id="A0A7G3ZNM7"/>
<dbReference type="Gene3D" id="1.10.246.130">
    <property type="match status" value="1"/>
</dbReference>
<sequence>MERPINSRRSTVYSIKGIVSSTQPLANAAGIKILSLGGNCVDACVAVSACLCVLEPSSTGIGGDCFSLFYKNDEKKVYGLNGSGRSASSLSLDWLRVNYPNHILPSLRFNRDSVFKVQVPGAIAAWCDLIDTWGSGKVTLEDVLAPAIELADSGFVVSEISACLWKDAERKLKRVNDAAQLAVFLPNDGLKAPVKGQFMQNKALAQTLRIIAKNGKKGFYEGEIAKSIVSELSKRGSLISEKDLASHTSTFVEPISYCFLGCKLWEIPPNGSGIVALLTLGLIKELDETGVIDLKSMQHNSAEYLHILAECLKLSFKDSDEYVNDFEYFIKSHDLDQNITLKSLLSQSYLRERIALFNKDKIITNRHVKHGVPNPIFKSDTVYLTASDEEGNACSFINSLYENFGSGIVVPDKGFVLQNRGGNFNLNPQSKNCLAGNKRSYHTIIPGMITVPDQQRAGFENLYASFGVMGGFNQPQAHVQVYLNLLLFNMDPQEALDAPRICLFPHPDLEATDTGLGSDGPASRDVTCIGLEDGISGEAAVRLTELGHDVRFFRNNDRKLFGRGQIIRKESGPETSGHLVYSGGSDLRGDGASVPLI</sequence>
<dbReference type="InterPro" id="IPR043138">
    <property type="entry name" value="GGT_lsub"/>
</dbReference>
<name>A0A7G3ZNM7_9SACH</name>
<keyword evidence="2" id="KW-1185">Reference proteome</keyword>
<reference evidence="1 2" key="1">
    <citation type="submission" date="2020-06" db="EMBL/GenBank/DDBJ databases">
        <title>The yeast mating-type switching endonuclease HO is a domesticated member of an unorthodox homing genetic element family.</title>
        <authorList>
            <person name="Coughlan A.Y."/>
            <person name="Lombardi L."/>
            <person name="Braun-Galleani S."/>
            <person name="Martos A.R."/>
            <person name="Galeote V."/>
            <person name="Bigey F."/>
            <person name="Dequin S."/>
            <person name="Byrne K.P."/>
            <person name="Wolfe K.H."/>
        </authorList>
    </citation>
    <scope>NUCLEOTIDE SEQUENCE [LARGE SCALE GENOMIC DNA]</scope>
    <source>
        <strain evidence="1 2">CBS764</strain>
    </source>
</reference>
<evidence type="ECO:0000313" key="1">
    <source>
        <dbReference type="EMBL" id="QLL35113.1"/>
    </source>
</evidence>
<dbReference type="PRINTS" id="PR01210">
    <property type="entry name" value="GGTRANSPTASE"/>
</dbReference>
<dbReference type="OrthoDB" id="2015213at2759"/>
<dbReference type="Proteomes" id="UP000515788">
    <property type="component" value="Chromosome 8"/>
</dbReference>
<dbReference type="InterPro" id="IPR043137">
    <property type="entry name" value="GGT_ssub_C"/>
</dbReference>
<dbReference type="SUPFAM" id="SSF56235">
    <property type="entry name" value="N-terminal nucleophile aminohydrolases (Ntn hydrolases)"/>
    <property type="match status" value="1"/>
</dbReference>
<dbReference type="GeneID" id="59328379"/>
<dbReference type="InterPro" id="IPR052896">
    <property type="entry name" value="GGT-like_enzyme"/>
</dbReference>